<organism evidence="2 3">
    <name type="scientific">Geomicrobium sediminis</name>
    <dbReference type="NCBI Taxonomy" id="1347788"/>
    <lineage>
        <taxon>Bacteria</taxon>
        <taxon>Bacillati</taxon>
        <taxon>Bacillota</taxon>
        <taxon>Bacilli</taxon>
        <taxon>Bacillales</taxon>
        <taxon>Geomicrobium</taxon>
    </lineage>
</organism>
<keyword evidence="1" id="KW-0175">Coiled coil</keyword>
<evidence type="ECO:0008006" key="4">
    <source>
        <dbReference type="Google" id="ProtNLM"/>
    </source>
</evidence>
<evidence type="ECO:0000313" key="3">
    <source>
        <dbReference type="Proteomes" id="UP000741863"/>
    </source>
</evidence>
<dbReference type="Pfam" id="PF18846">
    <property type="entry name" value="baeRF_family5"/>
    <property type="match status" value="1"/>
</dbReference>
<keyword evidence="3" id="KW-1185">Reference proteome</keyword>
<evidence type="ECO:0000313" key="2">
    <source>
        <dbReference type="EMBL" id="MBM7634798.1"/>
    </source>
</evidence>
<dbReference type="InterPro" id="IPR040983">
    <property type="entry name" value="Bact_RF_family5"/>
</dbReference>
<comment type="caution">
    <text evidence="2">The sequence shown here is derived from an EMBL/GenBank/DDBJ whole genome shotgun (WGS) entry which is preliminary data.</text>
</comment>
<dbReference type="RefSeq" id="WP_204699562.1">
    <property type="nucleotide sequence ID" value="NZ_JAFBEC010000017.1"/>
</dbReference>
<protein>
    <recommendedName>
        <fullName evidence="4">Protein required for attachment to host cells</fullName>
    </recommendedName>
</protein>
<evidence type="ECO:0000256" key="1">
    <source>
        <dbReference type="SAM" id="Coils"/>
    </source>
</evidence>
<gene>
    <name evidence="2" type="ORF">JOD17_003924</name>
</gene>
<feature type="coiled-coil region" evidence="1">
    <location>
        <begin position="52"/>
        <end position="82"/>
    </location>
</feature>
<accession>A0ABS2PIZ5</accession>
<dbReference type="Proteomes" id="UP000741863">
    <property type="component" value="Unassembled WGS sequence"/>
</dbReference>
<proteinExistence type="predicted"/>
<sequence>MSLIEELDQLQQVQDKEGTLTVYLNTDFQDQNHHRGEWKIRLKNGRKRLIEYAEKSEDADSVKKLKKRLEEVESYINDQQANMQRGLVIVTTANGDVFSAHLLQVPVETSFHWEEEAELEQLHELLKSYPQTGIIVTQKTDVTFIDTALGEVRDSFTFSWDFENDDWVQHDEGHASSPNGADTANDEFDRRFEENMQRWYKKLAPVIIQEMKKRELNGAFFVGSKPMIGELTQHFSSNHIQGRVEKNLGSKSVKDIVYTVFKEA</sequence>
<name>A0ABS2PIZ5_9BACL</name>
<dbReference type="EMBL" id="JAFBEC010000017">
    <property type="protein sequence ID" value="MBM7634798.1"/>
    <property type="molecule type" value="Genomic_DNA"/>
</dbReference>
<reference evidence="2 3" key="1">
    <citation type="submission" date="2021-01" db="EMBL/GenBank/DDBJ databases">
        <title>Genomic Encyclopedia of Type Strains, Phase IV (KMG-IV): sequencing the most valuable type-strain genomes for metagenomic binning, comparative biology and taxonomic classification.</title>
        <authorList>
            <person name="Goeker M."/>
        </authorList>
    </citation>
    <scope>NUCLEOTIDE SEQUENCE [LARGE SCALE GENOMIC DNA]</scope>
    <source>
        <strain evidence="2 3">DSM 25540</strain>
    </source>
</reference>